<reference evidence="2 3" key="1">
    <citation type="submission" date="2020-02" db="EMBL/GenBank/DDBJ databases">
        <title>Draft genome sequence of Limisphaera ngatamarikiensis NGM72.4T, a thermophilic Verrucomicrobia grouped in subdivision 3.</title>
        <authorList>
            <person name="Carere C.R."/>
            <person name="Steen J."/>
            <person name="Hugenholtz P."/>
            <person name="Stott M.B."/>
        </authorList>
    </citation>
    <scope>NUCLEOTIDE SEQUENCE [LARGE SCALE GENOMIC DNA]</scope>
    <source>
        <strain evidence="2 3">NGM72.4</strain>
    </source>
</reference>
<dbReference type="RefSeq" id="WP_165108422.1">
    <property type="nucleotide sequence ID" value="NZ_JAAKYA010000079.1"/>
</dbReference>
<feature type="domain" description="Aminoglycoside phosphotransferase" evidence="1">
    <location>
        <begin position="237"/>
        <end position="314"/>
    </location>
</feature>
<evidence type="ECO:0000313" key="3">
    <source>
        <dbReference type="Proteomes" id="UP000477311"/>
    </source>
</evidence>
<dbReference type="GO" id="GO:0016740">
    <property type="term" value="F:transferase activity"/>
    <property type="evidence" value="ECO:0007669"/>
    <property type="project" value="UniProtKB-KW"/>
</dbReference>
<accession>A0A6M1RRC3</accession>
<dbReference type="AlphaFoldDB" id="A0A6M1RRC3"/>
<dbReference type="Gene3D" id="3.90.1200.10">
    <property type="match status" value="1"/>
</dbReference>
<dbReference type="InterPro" id="IPR011009">
    <property type="entry name" value="Kinase-like_dom_sf"/>
</dbReference>
<evidence type="ECO:0000259" key="1">
    <source>
        <dbReference type="Pfam" id="PF01636"/>
    </source>
</evidence>
<name>A0A6M1RRC3_9BACT</name>
<dbReference type="SUPFAM" id="SSF56112">
    <property type="entry name" value="Protein kinase-like (PK-like)"/>
    <property type="match status" value="1"/>
</dbReference>
<organism evidence="2 3">
    <name type="scientific">Limisphaera ngatamarikiensis</name>
    <dbReference type="NCBI Taxonomy" id="1324935"/>
    <lineage>
        <taxon>Bacteria</taxon>
        <taxon>Pseudomonadati</taxon>
        <taxon>Verrucomicrobiota</taxon>
        <taxon>Verrucomicrobiia</taxon>
        <taxon>Limisphaerales</taxon>
        <taxon>Limisphaeraceae</taxon>
        <taxon>Limisphaera</taxon>
    </lineage>
</organism>
<comment type="caution">
    <text evidence="2">The sequence shown here is derived from an EMBL/GenBank/DDBJ whole genome shotgun (WGS) entry which is preliminary data.</text>
</comment>
<gene>
    <name evidence="2" type="ORF">G4L39_12000</name>
</gene>
<keyword evidence="2" id="KW-0808">Transferase</keyword>
<protein>
    <submittedName>
        <fullName evidence="2">Aminoglycoside phosphotransferase family protein</fullName>
    </submittedName>
</protein>
<proteinExistence type="predicted"/>
<dbReference type="EMBL" id="JAAKYA010000079">
    <property type="protein sequence ID" value="NGO40109.1"/>
    <property type="molecule type" value="Genomic_DNA"/>
</dbReference>
<dbReference type="Proteomes" id="UP000477311">
    <property type="component" value="Unassembled WGS sequence"/>
</dbReference>
<dbReference type="InterPro" id="IPR002575">
    <property type="entry name" value="Aminoglycoside_PTrfase"/>
</dbReference>
<evidence type="ECO:0000313" key="2">
    <source>
        <dbReference type="EMBL" id="NGO40109.1"/>
    </source>
</evidence>
<dbReference type="Pfam" id="PF01636">
    <property type="entry name" value="APH"/>
    <property type="match status" value="1"/>
</dbReference>
<sequence length="376" mass="42033">MTEAELPWISVLPPPRPGRPVLKLAGWLVTRGGEPLLWLPAPPRCARATLTLYPAQTRRARWARRILTWAIGRVPAPGARRCELHVDAEAPLVRLLGGASSTGSPPLFGVFCGNPRAAGRRFLFLQFTPEGQPGQVLKVGSDSAAIRRLRAEAEFLLRADCDRLRAPRLLQVWEGNGAMAIVQPWVPGTAPRRVSPRLLGSMLSSWIHRDKRVRLDQLGVWQRLTGHLSESGFSCPWLAALGRAEVHPTVFHGDFAPWNLRYDPGSDRWWVVDWERAQLEGPPGWDWAHYWVQTMVLVERRRPERILRALAAACESAPVRSYFADAGADEVRHGLVVAGLLFQFLEWPPTEGWTAWGEVLQACTERLARHGSLVTA</sequence>
<keyword evidence="3" id="KW-1185">Reference proteome</keyword>